<evidence type="ECO:0000256" key="1">
    <source>
        <dbReference type="SAM" id="Phobius"/>
    </source>
</evidence>
<proteinExistence type="predicted"/>
<accession>A0A199UGL9</accession>
<reference evidence="3 4" key="1">
    <citation type="journal article" date="2016" name="DNA Res.">
        <title>The draft genome of MD-2 pineapple using hybrid error correction of long reads.</title>
        <authorList>
            <person name="Redwan R.M."/>
            <person name="Saidin A."/>
            <person name="Kumar S.V."/>
        </authorList>
    </citation>
    <scope>NUCLEOTIDE SEQUENCE [LARGE SCALE GENOMIC DNA]</scope>
    <source>
        <strain evidence="4">cv. MD2</strain>
        <tissue evidence="3">Leaf</tissue>
    </source>
</reference>
<keyword evidence="1" id="KW-0812">Transmembrane</keyword>
<dbReference type="AlphaFoldDB" id="A0A199UGL9"/>
<dbReference type="STRING" id="4615.A0A199UGL9"/>
<feature type="domain" description="DUF4220" evidence="2">
    <location>
        <begin position="49"/>
        <end position="396"/>
    </location>
</feature>
<dbReference type="Pfam" id="PF13968">
    <property type="entry name" value="DUF4220"/>
    <property type="match status" value="1"/>
</dbReference>
<evidence type="ECO:0000259" key="2">
    <source>
        <dbReference type="Pfam" id="PF13968"/>
    </source>
</evidence>
<keyword evidence="1" id="KW-1133">Transmembrane helix</keyword>
<dbReference type="EMBL" id="LSRQ01008300">
    <property type="protein sequence ID" value="OAY63893.1"/>
    <property type="molecule type" value="Genomic_DNA"/>
</dbReference>
<feature type="transmembrane region" description="Helical" evidence="1">
    <location>
        <begin position="133"/>
        <end position="152"/>
    </location>
</feature>
<dbReference type="InterPro" id="IPR007658">
    <property type="entry name" value="DUF594"/>
</dbReference>
<organism evidence="3 4">
    <name type="scientific">Ananas comosus</name>
    <name type="common">Pineapple</name>
    <name type="synonym">Ananas ananas</name>
    <dbReference type="NCBI Taxonomy" id="4615"/>
    <lineage>
        <taxon>Eukaryota</taxon>
        <taxon>Viridiplantae</taxon>
        <taxon>Streptophyta</taxon>
        <taxon>Embryophyta</taxon>
        <taxon>Tracheophyta</taxon>
        <taxon>Spermatophyta</taxon>
        <taxon>Magnoliopsida</taxon>
        <taxon>Liliopsida</taxon>
        <taxon>Poales</taxon>
        <taxon>Bromeliaceae</taxon>
        <taxon>Bromelioideae</taxon>
        <taxon>Ananas</taxon>
    </lineage>
</organism>
<feature type="transmembrane region" description="Helical" evidence="1">
    <location>
        <begin position="15"/>
        <end position="35"/>
    </location>
</feature>
<gene>
    <name evidence="3" type="ORF">ACMD2_23529</name>
</gene>
<evidence type="ECO:0000313" key="3">
    <source>
        <dbReference type="EMBL" id="OAY63893.1"/>
    </source>
</evidence>
<feature type="transmembrane region" description="Helical" evidence="1">
    <location>
        <begin position="327"/>
        <end position="354"/>
    </location>
</feature>
<dbReference type="PANTHER" id="PTHR31325">
    <property type="entry name" value="OS01G0798800 PROTEIN-RELATED"/>
    <property type="match status" value="1"/>
</dbReference>
<comment type="caution">
    <text evidence="3">The sequence shown here is derived from an EMBL/GenBank/DDBJ whole genome shotgun (WGS) entry which is preliminary data.</text>
</comment>
<dbReference type="Pfam" id="PF04578">
    <property type="entry name" value="DUF594"/>
    <property type="match status" value="1"/>
</dbReference>
<feature type="transmembrane region" description="Helical" evidence="1">
    <location>
        <begin position="47"/>
        <end position="66"/>
    </location>
</feature>
<keyword evidence="1" id="KW-0472">Membrane</keyword>
<protein>
    <recommendedName>
        <fullName evidence="2">DUF4220 domain-containing protein</fullName>
    </recommendedName>
</protein>
<sequence>MRFSETKTLWNEWEIRVLVLASLFLQLFLISLGGVRKRNVSATIGLLLWLFYLMADSIAIYALGYLSHNQDMSGVPDNNPHLRAFWAPFLLLHLGGQDTITSFAIEDNELWTRQLLNLGSQIVLAVYVFSKSLLLGTTLLVPGILMFVAGIVKYGERVWSLKSASMDSLRNSMVTPPDPGPNYAKFMEVYSSSKAAGLNADIIVEGERPPDVAVTVGGEDERVEYSRLVSEAHGFFKTFRRLVVNLILSFQDRTKSQSFFLPLRPEQAYKVVELELSLLYDILHTKAALIRTVCGRLLRCTTVLSTLTALVLFTVRDKDRYDRIDVLVTYVLFGGALGLEIYASGLILFSYWTYVEAERFKCRWFARATFVILKFFRPEKRHRWSNLMAQYNLITYCLRDQPTCLSSLASFVGAKQYWDKFWYTEQAGVSPELKELIFRELKNKAKSIEDVESYRRFGEHRGQWALQRKGYYKEFGWSVEAEFDESILLWHIATDLCFNDNDVADASSLSHLPATSRAISNYMLFLLVMRPYMLTAGIGQIRFSDTCAEAKNFFLQGQKVLLNKIYVQQSPFLLDLTFRTSYSHISERVLMSYIQQAPDERGATKMILDVKTEIAPTGVKGDRSKSVLFDACRLAKGLTELPAHKRWKLIGVVWAEMLCYAASKCRGNFHAKQLSMGGELLTVVWLLTAHMGIGEQYRVEAGHARAKLIVEN</sequence>
<dbReference type="Proteomes" id="UP000092600">
    <property type="component" value="Unassembled WGS sequence"/>
</dbReference>
<name>A0A199UGL9_ANACO</name>
<evidence type="ECO:0000313" key="4">
    <source>
        <dbReference type="Proteomes" id="UP000092600"/>
    </source>
</evidence>
<dbReference type="InterPro" id="IPR025315">
    <property type="entry name" value="DUF4220"/>
</dbReference>